<reference evidence="2" key="1">
    <citation type="journal article" date="2015" name="Nature">
        <title>Complex archaea that bridge the gap between prokaryotes and eukaryotes.</title>
        <authorList>
            <person name="Spang A."/>
            <person name="Saw J.H."/>
            <person name="Jorgensen S.L."/>
            <person name="Zaremba-Niedzwiedzka K."/>
            <person name="Martijn J."/>
            <person name="Lind A.E."/>
            <person name="van Eijk R."/>
            <person name="Schleper C."/>
            <person name="Guy L."/>
            <person name="Ettema T.J."/>
        </authorList>
    </citation>
    <scope>NUCLEOTIDE SEQUENCE</scope>
</reference>
<comment type="caution">
    <text evidence="2">The sequence shown here is derived from an EMBL/GenBank/DDBJ whole genome shotgun (WGS) entry which is preliminary data.</text>
</comment>
<dbReference type="EMBL" id="LAZR01000163">
    <property type="protein sequence ID" value="KKN85080.1"/>
    <property type="molecule type" value="Genomic_DNA"/>
</dbReference>
<proteinExistence type="predicted"/>
<accession>A0A0F9TVM6</accession>
<sequence>MTSFPPRQSYPSTKIKLGAVLFSVLAFTDDDGKVVTRIEEWIVRSIRARRNSLTKNGMPVFYAVKDAPKQVNLAQKNQFTWVKKTPKAGDYGWHKSIWAGYLKAFRVGDDLPFGIYTTKRAALKYAIADQKCLIDIYQDDLSTSQASGDAQEAEEWQRELQAAQNELKALERRYGALK</sequence>
<protein>
    <submittedName>
        <fullName evidence="2">Uncharacterized protein</fullName>
    </submittedName>
</protein>
<evidence type="ECO:0000256" key="1">
    <source>
        <dbReference type="SAM" id="Coils"/>
    </source>
</evidence>
<feature type="coiled-coil region" evidence="1">
    <location>
        <begin position="146"/>
        <end position="173"/>
    </location>
</feature>
<evidence type="ECO:0000313" key="2">
    <source>
        <dbReference type="EMBL" id="KKN85080.1"/>
    </source>
</evidence>
<name>A0A0F9TVM6_9ZZZZ</name>
<dbReference type="AlphaFoldDB" id="A0A0F9TVM6"/>
<gene>
    <name evidence="2" type="ORF">LCGC14_0282490</name>
</gene>
<keyword evidence="1" id="KW-0175">Coiled coil</keyword>
<organism evidence="2">
    <name type="scientific">marine sediment metagenome</name>
    <dbReference type="NCBI Taxonomy" id="412755"/>
    <lineage>
        <taxon>unclassified sequences</taxon>
        <taxon>metagenomes</taxon>
        <taxon>ecological metagenomes</taxon>
    </lineage>
</organism>